<protein>
    <recommendedName>
        <fullName evidence="8">Glycoside hydrolase family 16</fullName>
    </recommendedName>
</protein>
<evidence type="ECO:0000313" key="6">
    <source>
        <dbReference type="EMBL" id="GAA4056071.1"/>
    </source>
</evidence>
<dbReference type="SUPFAM" id="SSF49785">
    <property type="entry name" value="Galactose-binding domain-like"/>
    <property type="match status" value="1"/>
</dbReference>
<dbReference type="InterPro" id="IPR008979">
    <property type="entry name" value="Galactose-bd-like_sf"/>
</dbReference>
<feature type="domain" description="GH16" evidence="5">
    <location>
        <begin position="19"/>
        <end position="255"/>
    </location>
</feature>
<keyword evidence="2 3" id="KW-0732">Signal</keyword>
<reference evidence="7" key="1">
    <citation type="journal article" date="2019" name="Int. J. Syst. Evol. Microbiol.">
        <title>The Global Catalogue of Microorganisms (GCM) 10K type strain sequencing project: providing services to taxonomists for standard genome sequencing and annotation.</title>
        <authorList>
            <consortium name="The Broad Institute Genomics Platform"/>
            <consortium name="The Broad Institute Genome Sequencing Center for Infectious Disease"/>
            <person name="Wu L."/>
            <person name="Ma J."/>
        </authorList>
    </citation>
    <scope>NUCLEOTIDE SEQUENCE [LARGE SCALE GENOMIC DNA]</scope>
    <source>
        <strain evidence="7">JCM 17225</strain>
    </source>
</reference>
<dbReference type="InterPro" id="IPR050546">
    <property type="entry name" value="Glycosyl_Hydrlase_16"/>
</dbReference>
<feature type="chain" id="PRO_5047163232" description="Glycoside hydrolase family 16" evidence="3">
    <location>
        <begin position="24"/>
        <end position="475"/>
    </location>
</feature>
<feature type="domain" description="CBM6" evidence="4">
    <location>
        <begin position="262"/>
        <end position="384"/>
    </location>
</feature>
<evidence type="ECO:0000256" key="1">
    <source>
        <dbReference type="ARBA" id="ARBA00006865"/>
    </source>
</evidence>
<dbReference type="SMART" id="SM00606">
    <property type="entry name" value="CBD_IV"/>
    <property type="match status" value="1"/>
</dbReference>
<dbReference type="InterPro" id="IPR013320">
    <property type="entry name" value="ConA-like_dom_sf"/>
</dbReference>
<name>A0ABP7UZF9_9BACT</name>
<dbReference type="Proteomes" id="UP001501469">
    <property type="component" value="Unassembled WGS sequence"/>
</dbReference>
<gene>
    <name evidence="6" type="ORF">GCM10022409_49200</name>
</gene>
<dbReference type="RefSeq" id="WP_345059963.1">
    <property type="nucleotide sequence ID" value="NZ_BAABDK010000035.1"/>
</dbReference>
<dbReference type="CDD" id="cd08023">
    <property type="entry name" value="GH16_laminarinase_like"/>
    <property type="match status" value="1"/>
</dbReference>
<dbReference type="PANTHER" id="PTHR10963">
    <property type="entry name" value="GLYCOSYL HYDROLASE-RELATED"/>
    <property type="match status" value="1"/>
</dbReference>
<dbReference type="Gene3D" id="2.60.120.200">
    <property type="match status" value="1"/>
</dbReference>
<dbReference type="Gene3D" id="2.60.120.260">
    <property type="entry name" value="Galactose-binding domain-like"/>
    <property type="match status" value="1"/>
</dbReference>
<dbReference type="CDD" id="cd04080">
    <property type="entry name" value="CBM6_cellulase-like"/>
    <property type="match status" value="1"/>
</dbReference>
<organism evidence="6 7">
    <name type="scientific">Hymenobacter glaciei</name>
    <dbReference type="NCBI Taxonomy" id="877209"/>
    <lineage>
        <taxon>Bacteria</taxon>
        <taxon>Pseudomonadati</taxon>
        <taxon>Bacteroidota</taxon>
        <taxon>Cytophagia</taxon>
        <taxon>Cytophagales</taxon>
        <taxon>Hymenobacteraceae</taxon>
        <taxon>Hymenobacter</taxon>
    </lineage>
</organism>
<evidence type="ECO:0008006" key="8">
    <source>
        <dbReference type="Google" id="ProtNLM"/>
    </source>
</evidence>
<dbReference type="Pfam" id="PF00722">
    <property type="entry name" value="Glyco_hydro_16"/>
    <property type="match status" value="1"/>
</dbReference>
<dbReference type="PROSITE" id="PS51762">
    <property type="entry name" value="GH16_2"/>
    <property type="match status" value="1"/>
</dbReference>
<evidence type="ECO:0000256" key="2">
    <source>
        <dbReference type="ARBA" id="ARBA00022729"/>
    </source>
</evidence>
<comment type="caution">
    <text evidence="6">The sequence shown here is derived from an EMBL/GenBank/DDBJ whole genome shotgun (WGS) entry which is preliminary data.</text>
</comment>
<evidence type="ECO:0000313" key="7">
    <source>
        <dbReference type="Proteomes" id="UP001501469"/>
    </source>
</evidence>
<keyword evidence="7" id="KW-1185">Reference proteome</keyword>
<accession>A0ABP7UZF9</accession>
<dbReference type="InterPro" id="IPR005084">
    <property type="entry name" value="CBM6"/>
</dbReference>
<evidence type="ECO:0000259" key="4">
    <source>
        <dbReference type="PROSITE" id="PS51175"/>
    </source>
</evidence>
<dbReference type="PANTHER" id="PTHR10963:SF55">
    <property type="entry name" value="GLYCOSIDE HYDROLASE FAMILY 16 PROTEIN"/>
    <property type="match status" value="1"/>
</dbReference>
<sequence length="475" mass="51535">MKQTFTRLFQAAAVALTCATAHAQTYQQVWADEFNGTAVNTSNWVFETGGGGWGNNEKQYYQASNATVVNGELQITARKQSVGGMPYTSARLKTQGLKQFAFGRMEARIKTPLGQGLWPAFWMLGSNINTVSWPRCGEIDIMEQVNADSRNYGTVHWDNNGHAQYGGNVATAPNVYHVYSIEWTPSYIRWFVDGAKYHEINITNGTGGTEEFQKPFFLLLNLAVAGDWPGQTVDESKLPATMNVDYVRVYQLTSSPPPATSVTLQAESANVNNGMVVEACSDAGGGQDMGYIDAGDYLVWNNINFPTSGTYNIEYRVASGANGGTISSDLNAGSIQLGSTAIPATGGWQNWTTVSKTVNVNAGTYNFGVYAQTGGYNLNWVRITKVAARTALATTAEANVVASVYPNPVRDHLRLEAAPEFLGGEVSILSLDGRTVWRGIYRGETVDVSALRPGLYTLVVAAKGQPRLVSRFSKE</sequence>
<feature type="signal peptide" evidence="3">
    <location>
        <begin position="1"/>
        <end position="23"/>
    </location>
</feature>
<evidence type="ECO:0000256" key="3">
    <source>
        <dbReference type="SAM" id="SignalP"/>
    </source>
</evidence>
<proteinExistence type="inferred from homology"/>
<dbReference type="InterPro" id="IPR000757">
    <property type="entry name" value="Beta-glucanase-like"/>
</dbReference>
<dbReference type="EMBL" id="BAABDK010000035">
    <property type="protein sequence ID" value="GAA4056071.1"/>
    <property type="molecule type" value="Genomic_DNA"/>
</dbReference>
<dbReference type="PROSITE" id="PS51175">
    <property type="entry name" value="CBM6"/>
    <property type="match status" value="1"/>
</dbReference>
<comment type="similarity">
    <text evidence="1">Belongs to the glycosyl hydrolase 16 family.</text>
</comment>
<dbReference type="Pfam" id="PF03422">
    <property type="entry name" value="CBM_6"/>
    <property type="match status" value="1"/>
</dbReference>
<dbReference type="SUPFAM" id="SSF49899">
    <property type="entry name" value="Concanavalin A-like lectins/glucanases"/>
    <property type="match status" value="1"/>
</dbReference>
<dbReference type="InterPro" id="IPR006584">
    <property type="entry name" value="Cellulose-bd_IV"/>
</dbReference>
<evidence type="ECO:0000259" key="5">
    <source>
        <dbReference type="PROSITE" id="PS51762"/>
    </source>
</evidence>